<dbReference type="Pfam" id="PF10604">
    <property type="entry name" value="Polyketide_cyc2"/>
    <property type="match status" value="1"/>
</dbReference>
<name>A0ABP6S690_9ACTN</name>
<sequence>MALFVIERHTPLPAGEAWRRLTDWERHAASVPLTRITVTATGFVARTGLGRAGFDDPMEVVHWEPPEAGRAGRCRLEKRGSVVTGWAELEVAPAGGGSVVTWREELCLRGLPRLLDPLLAPAGRRVFGRAMRSVLAD</sequence>
<dbReference type="InterPro" id="IPR019587">
    <property type="entry name" value="Polyketide_cyclase/dehydratase"/>
</dbReference>
<keyword evidence="2" id="KW-1185">Reference proteome</keyword>
<accession>A0ABP6S690</accession>
<dbReference type="EMBL" id="BAAAYL010000001">
    <property type="protein sequence ID" value="GAA3368764.1"/>
    <property type="molecule type" value="Genomic_DNA"/>
</dbReference>
<gene>
    <name evidence="1" type="ORF">GCM10020367_08440</name>
</gene>
<reference evidence="2" key="1">
    <citation type="journal article" date="2019" name="Int. J. Syst. Evol. Microbiol.">
        <title>The Global Catalogue of Microorganisms (GCM) 10K type strain sequencing project: providing services to taxonomists for standard genome sequencing and annotation.</title>
        <authorList>
            <consortium name="The Broad Institute Genomics Platform"/>
            <consortium name="The Broad Institute Genome Sequencing Center for Infectious Disease"/>
            <person name="Wu L."/>
            <person name="Ma J."/>
        </authorList>
    </citation>
    <scope>NUCLEOTIDE SEQUENCE [LARGE SCALE GENOMIC DNA]</scope>
    <source>
        <strain evidence="2">JCM 9651</strain>
    </source>
</reference>
<organism evidence="1 2">
    <name type="scientific">Streptomyces sannanensis</name>
    <dbReference type="NCBI Taxonomy" id="285536"/>
    <lineage>
        <taxon>Bacteria</taxon>
        <taxon>Bacillati</taxon>
        <taxon>Actinomycetota</taxon>
        <taxon>Actinomycetes</taxon>
        <taxon>Kitasatosporales</taxon>
        <taxon>Streptomycetaceae</taxon>
        <taxon>Streptomyces</taxon>
    </lineage>
</organism>
<dbReference type="InterPro" id="IPR023393">
    <property type="entry name" value="START-like_dom_sf"/>
</dbReference>
<dbReference type="SUPFAM" id="SSF55961">
    <property type="entry name" value="Bet v1-like"/>
    <property type="match status" value="1"/>
</dbReference>
<dbReference type="RefSeq" id="WP_345034650.1">
    <property type="nucleotide sequence ID" value="NZ_BAAAYL010000001.1"/>
</dbReference>
<dbReference type="Gene3D" id="3.30.530.20">
    <property type="match status" value="1"/>
</dbReference>
<proteinExistence type="predicted"/>
<evidence type="ECO:0000313" key="1">
    <source>
        <dbReference type="EMBL" id="GAA3368764.1"/>
    </source>
</evidence>
<evidence type="ECO:0000313" key="2">
    <source>
        <dbReference type="Proteomes" id="UP001499990"/>
    </source>
</evidence>
<protein>
    <submittedName>
        <fullName evidence="1">SRPBCC family protein</fullName>
    </submittedName>
</protein>
<comment type="caution">
    <text evidence="1">The sequence shown here is derived from an EMBL/GenBank/DDBJ whole genome shotgun (WGS) entry which is preliminary data.</text>
</comment>
<dbReference type="Proteomes" id="UP001499990">
    <property type="component" value="Unassembled WGS sequence"/>
</dbReference>